<evidence type="ECO:0000313" key="3">
    <source>
        <dbReference type="EMBL" id="MBX8644436.1"/>
    </source>
</evidence>
<feature type="transmembrane region" description="Helical" evidence="1">
    <location>
        <begin position="81"/>
        <end position="109"/>
    </location>
</feature>
<dbReference type="EMBL" id="JAHEAC010000061">
    <property type="protein sequence ID" value="MBX8644436.1"/>
    <property type="molecule type" value="Genomic_DNA"/>
</dbReference>
<feature type="transmembrane region" description="Helical" evidence="1">
    <location>
        <begin position="121"/>
        <end position="142"/>
    </location>
</feature>
<dbReference type="Proteomes" id="UP000750197">
    <property type="component" value="Unassembled WGS sequence"/>
</dbReference>
<gene>
    <name evidence="2" type="ORF">J9259_07520</name>
    <name evidence="3" type="ORF">KIY12_06930</name>
</gene>
<evidence type="ECO:0000313" key="4">
    <source>
        <dbReference type="Proteomes" id="UP000750197"/>
    </source>
</evidence>
<sequence>MQGPSATATVSASPSIATVQNPAAPAAVQYLSLGSVLGYLGSSISHGATWFYNHTIGAFSSWVSSEFQGVTLSATEDTINAVMGVVVAGLASISDAFSGVISSVLFAAVGLSSTFGVIGPVMALLFLLGIAIVGVILVRALIDIA</sequence>
<keyword evidence="1" id="KW-1133">Transmembrane helix</keyword>
<proteinExistence type="predicted"/>
<dbReference type="AlphaFoldDB" id="A0A8J7YXX4"/>
<keyword evidence="1" id="KW-0812">Transmembrane</keyword>
<comment type="caution">
    <text evidence="3">The sequence shown here is derived from an EMBL/GenBank/DDBJ whole genome shotgun (WGS) entry which is preliminary data.</text>
</comment>
<dbReference type="EMBL" id="JAGVSJ010000022">
    <property type="protein sequence ID" value="MBX8632346.1"/>
    <property type="molecule type" value="Genomic_DNA"/>
</dbReference>
<evidence type="ECO:0000313" key="2">
    <source>
        <dbReference type="EMBL" id="MBX8632346.1"/>
    </source>
</evidence>
<dbReference type="Proteomes" id="UP000716004">
    <property type="component" value="Unassembled WGS sequence"/>
</dbReference>
<evidence type="ECO:0000256" key="1">
    <source>
        <dbReference type="SAM" id="Phobius"/>
    </source>
</evidence>
<name>A0A8J7YXX4_9ARCH</name>
<accession>A0A8J7YXX4</accession>
<reference evidence="3" key="1">
    <citation type="submission" date="2021-05" db="EMBL/GenBank/DDBJ databases">
        <title>Genomic insights into ecological role and evolution of a novel Thermoplasmata order Candidatus Sysuiplasmatales.</title>
        <authorList>
            <person name="Yuan Y."/>
        </authorList>
    </citation>
    <scope>NUCLEOTIDE SEQUENCE</scope>
    <source>
        <strain evidence="3">TUT19-bin139</strain>
        <strain evidence="2">YP2-bin.285</strain>
    </source>
</reference>
<organism evidence="3 4">
    <name type="scientific">Candidatus Sysuiplasma superficiale</name>
    <dbReference type="NCBI Taxonomy" id="2823368"/>
    <lineage>
        <taxon>Archaea</taxon>
        <taxon>Methanobacteriati</taxon>
        <taxon>Thermoplasmatota</taxon>
        <taxon>Thermoplasmata</taxon>
        <taxon>Candidatus Sysuiplasmatales</taxon>
        <taxon>Candidatus Sysuiplasmataceae</taxon>
        <taxon>Candidatus Sysuiplasma</taxon>
    </lineage>
</organism>
<keyword evidence="1" id="KW-0472">Membrane</keyword>
<protein>
    <submittedName>
        <fullName evidence="3">Uncharacterized protein</fullName>
    </submittedName>
</protein>